<organism evidence="1 2">
    <name type="scientific">Romeriopsis navalis LEGE 11480</name>
    <dbReference type="NCBI Taxonomy" id="2777977"/>
    <lineage>
        <taxon>Bacteria</taxon>
        <taxon>Bacillati</taxon>
        <taxon>Cyanobacteriota</taxon>
        <taxon>Cyanophyceae</taxon>
        <taxon>Leptolyngbyales</taxon>
        <taxon>Leptolyngbyaceae</taxon>
        <taxon>Romeriopsis</taxon>
        <taxon>Romeriopsis navalis</taxon>
    </lineage>
</organism>
<keyword evidence="2" id="KW-1185">Reference proteome</keyword>
<accession>A0A928VTQ2</accession>
<dbReference type="Proteomes" id="UP000625316">
    <property type="component" value="Unassembled WGS sequence"/>
</dbReference>
<dbReference type="RefSeq" id="WP_264327694.1">
    <property type="nucleotide sequence ID" value="NZ_JADEXQ010000131.1"/>
</dbReference>
<evidence type="ECO:0000313" key="2">
    <source>
        <dbReference type="Proteomes" id="UP000625316"/>
    </source>
</evidence>
<sequence>MSNDVRSIAILNPVMPMPEFQFFQVVKVRSTKEFGTIVGMWYVQTEDQRHHWSYRLVGVQTKPNLWWSGEALRSMQR</sequence>
<name>A0A928VTQ2_9CYAN</name>
<evidence type="ECO:0000313" key="1">
    <source>
        <dbReference type="EMBL" id="MBE9032876.1"/>
    </source>
</evidence>
<proteinExistence type="predicted"/>
<protein>
    <submittedName>
        <fullName evidence="1">Uncharacterized protein</fullName>
    </submittedName>
</protein>
<dbReference type="EMBL" id="JADEXQ010000131">
    <property type="protein sequence ID" value="MBE9032876.1"/>
    <property type="molecule type" value="Genomic_DNA"/>
</dbReference>
<gene>
    <name evidence="1" type="ORF">IQ266_24370</name>
</gene>
<reference evidence="1" key="1">
    <citation type="submission" date="2020-10" db="EMBL/GenBank/DDBJ databases">
        <authorList>
            <person name="Castelo-Branco R."/>
            <person name="Eusebio N."/>
            <person name="Adriana R."/>
            <person name="Vieira A."/>
            <person name="Brugerolle De Fraissinette N."/>
            <person name="Rezende De Castro R."/>
            <person name="Schneider M.P."/>
            <person name="Vasconcelos V."/>
            <person name="Leao P.N."/>
        </authorList>
    </citation>
    <scope>NUCLEOTIDE SEQUENCE</scope>
    <source>
        <strain evidence="1">LEGE 11480</strain>
    </source>
</reference>
<dbReference type="AlphaFoldDB" id="A0A928VTQ2"/>
<comment type="caution">
    <text evidence="1">The sequence shown here is derived from an EMBL/GenBank/DDBJ whole genome shotgun (WGS) entry which is preliminary data.</text>
</comment>